<feature type="chain" id="PRO_5002522147" description="Secreted protein" evidence="1">
    <location>
        <begin position="29"/>
        <end position="121"/>
    </location>
</feature>
<protein>
    <recommendedName>
        <fullName evidence="3">Secreted protein</fullName>
    </recommendedName>
</protein>
<organism evidence="2">
    <name type="scientific">Phaffia rhodozyma</name>
    <name type="common">Yeast</name>
    <name type="synonym">Xanthophyllomyces dendrorhous</name>
    <dbReference type="NCBI Taxonomy" id="264483"/>
    <lineage>
        <taxon>Eukaryota</taxon>
        <taxon>Fungi</taxon>
        <taxon>Dikarya</taxon>
        <taxon>Basidiomycota</taxon>
        <taxon>Agaricomycotina</taxon>
        <taxon>Tremellomycetes</taxon>
        <taxon>Cystofilobasidiales</taxon>
        <taxon>Mrakiaceae</taxon>
        <taxon>Phaffia</taxon>
    </lineage>
</organism>
<accession>A0A0F7STM0</accession>
<evidence type="ECO:0008006" key="3">
    <source>
        <dbReference type="Google" id="ProtNLM"/>
    </source>
</evidence>
<feature type="signal peptide" evidence="1">
    <location>
        <begin position="1"/>
        <end position="28"/>
    </location>
</feature>
<evidence type="ECO:0000313" key="2">
    <source>
        <dbReference type="EMBL" id="CED85517.1"/>
    </source>
</evidence>
<dbReference type="EMBL" id="LN483332">
    <property type="protein sequence ID" value="CED85517.1"/>
    <property type="molecule type" value="Genomic_DNA"/>
</dbReference>
<reference evidence="2" key="1">
    <citation type="submission" date="2014-08" db="EMBL/GenBank/DDBJ databases">
        <authorList>
            <person name="Sharma Rahul"/>
            <person name="Thines Marco"/>
        </authorList>
    </citation>
    <scope>NUCLEOTIDE SEQUENCE</scope>
</reference>
<evidence type="ECO:0000256" key="1">
    <source>
        <dbReference type="SAM" id="SignalP"/>
    </source>
</evidence>
<proteinExistence type="predicted"/>
<name>A0A0F7STM0_PHARH</name>
<dbReference type="AlphaFoldDB" id="A0A0F7STM0"/>
<keyword evidence="1" id="KW-0732">Signal</keyword>
<sequence>MNHILIPSNSFALLSLLASLDLCTLLHSSHPNSLSQALELDLIRASTKKERPVICMTSGLPKINLISHKYIFIYKGQPRKTQCNRQGDTEIRTRLCKRIVTEIRVEMRCVIFFERWHYIWY</sequence>